<keyword evidence="3" id="KW-1185">Reference proteome</keyword>
<organism evidence="1 4">
    <name type="scientific">Hydrogenophaga crassostreae</name>
    <dbReference type="NCBI Taxonomy" id="1763535"/>
    <lineage>
        <taxon>Bacteria</taxon>
        <taxon>Pseudomonadati</taxon>
        <taxon>Pseudomonadota</taxon>
        <taxon>Betaproteobacteria</taxon>
        <taxon>Burkholderiales</taxon>
        <taxon>Comamonadaceae</taxon>
        <taxon>Hydrogenophaga</taxon>
    </lineage>
</organism>
<accession>A0A167IU56</accession>
<gene>
    <name evidence="1" type="ORF">LPB072_17605</name>
    <name evidence="2" type="ORF">LPB72_03430</name>
</gene>
<sequence length="61" mass="6665">MPTVRRLPYKVNQRGLVPGGQAPIELNAPVMPSLWPVKSAQVKRARISIPLLGEARAAAHR</sequence>
<evidence type="ECO:0000313" key="3">
    <source>
        <dbReference type="Proteomes" id="UP000185657"/>
    </source>
</evidence>
<evidence type="ECO:0000313" key="1">
    <source>
        <dbReference type="EMBL" id="AOW14381.1"/>
    </source>
</evidence>
<protein>
    <submittedName>
        <fullName evidence="1">Uncharacterized protein</fullName>
    </submittedName>
</protein>
<dbReference type="Proteomes" id="UP000185657">
    <property type="component" value="Unassembled WGS sequence"/>
</dbReference>
<name>A0A167IU56_9BURK</name>
<reference evidence="2 3" key="1">
    <citation type="submission" date="2016-02" db="EMBL/GenBank/DDBJ databases">
        <title>Draft genome sequence of Hydrogenophaga sp. LPB0072.</title>
        <authorList>
            <person name="Shin S.-K."/>
            <person name="Yi H."/>
        </authorList>
    </citation>
    <scope>NUCLEOTIDE SEQUENCE [LARGE SCALE GENOMIC DNA]</scope>
    <source>
        <strain evidence="2 3">LPB0072</strain>
    </source>
</reference>
<dbReference type="STRING" id="1763535.LPB072_17605"/>
<dbReference type="EMBL" id="LVWD01000003">
    <property type="protein sequence ID" value="OAD43594.1"/>
    <property type="molecule type" value="Genomic_DNA"/>
</dbReference>
<dbReference type="EMBL" id="CP017476">
    <property type="protein sequence ID" value="AOW14381.1"/>
    <property type="molecule type" value="Genomic_DNA"/>
</dbReference>
<evidence type="ECO:0000313" key="4">
    <source>
        <dbReference type="Proteomes" id="UP000185680"/>
    </source>
</evidence>
<dbReference type="AlphaFoldDB" id="A0A167IU56"/>
<reference evidence="1 4" key="2">
    <citation type="submission" date="2016-10" db="EMBL/GenBank/DDBJ databases">
        <title>Hydorgenophaga sp. LPB0072 isolated from gastropod.</title>
        <authorList>
            <person name="Kim E."/>
            <person name="Yi H."/>
        </authorList>
    </citation>
    <scope>NUCLEOTIDE SEQUENCE [LARGE SCALE GENOMIC DNA]</scope>
    <source>
        <strain evidence="1 4">LPB0072</strain>
    </source>
</reference>
<proteinExistence type="predicted"/>
<dbReference type="Proteomes" id="UP000185680">
    <property type="component" value="Chromosome"/>
</dbReference>
<evidence type="ECO:0000313" key="2">
    <source>
        <dbReference type="EMBL" id="OAD43594.1"/>
    </source>
</evidence>
<dbReference type="KEGG" id="hyl:LPB072_17605"/>